<protein>
    <recommendedName>
        <fullName evidence="3">F-box domain-containing protein</fullName>
    </recommendedName>
</protein>
<evidence type="ECO:0000313" key="1">
    <source>
        <dbReference type="EMBL" id="KAF2877224.1"/>
    </source>
</evidence>
<keyword evidence="2" id="KW-1185">Reference proteome</keyword>
<reference evidence="1 2" key="1">
    <citation type="submission" date="2020-01" db="EMBL/GenBank/DDBJ databases">
        <authorList>
            <consortium name="DOE Joint Genome Institute"/>
            <person name="Haridas S."/>
            <person name="Albert R."/>
            <person name="Binder M."/>
            <person name="Bloem J."/>
            <person name="Labutti K."/>
            <person name="Salamov A."/>
            <person name="Andreopoulos B."/>
            <person name="Baker S.E."/>
            <person name="Barry K."/>
            <person name="Bills G."/>
            <person name="Bluhm B.H."/>
            <person name="Cannon C."/>
            <person name="Castanera R."/>
            <person name="Culley D.E."/>
            <person name="Daum C."/>
            <person name="Ezra D."/>
            <person name="Gonzalez J.B."/>
            <person name="Henrissat B."/>
            <person name="Kuo A."/>
            <person name="Liang C."/>
            <person name="Lipzen A."/>
            <person name="Lutzoni F."/>
            <person name="Magnuson J."/>
            <person name="Mondo S."/>
            <person name="Nolan M."/>
            <person name="Ohm R."/>
            <person name="Pangilinan J."/>
            <person name="Park H.-J.H."/>
            <person name="Ramirez L."/>
            <person name="Alfaro M."/>
            <person name="Sun H."/>
            <person name="Tritt A."/>
            <person name="Yoshinaga Y."/>
            <person name="Zwiers L.-H.L."/>
            <person name="Turgeon B.G."/>
            <person name="Goodwin S.B."/>
            <person name="Spatafora J.W."/>
            <person name="Crous P.W."/>
            <person name="Grigoriev I.V."/>
        </authorList>
    </citation>
    <scope>NUCLEOTIDE SEQUENCE [LARGE SCALE GENOMIC DNA]</scope>
    <source>
        <strain evidence="1 2">CBS 611.86</strain>
    </source>
</reference>
<dbReference type="EMBL" id="JAADJZ010000002">
    <property type="protein sequence ID" value="KAF2877224.1"/>
    <property type="molecule type" value="Genomic_DNA"/>
</dbReference>
<proteinExistence type="predicted"/>
<evidence type="ECO:0000313" key="2">
    <source>
        <dbReference type="Proteomes" id="UP000481861"/>
    </source>
</evidence>
<organism evidence="1 2">
    <name type="scientific">Massariosphaeria phaeospora</name>
    <dbReference type="NCBI Taxonomy" id="100035"/>
    <lineage>
        <taxon>Eukaryota</taxon>
        <taxon>Fungi</taxon>
        <taxon>Dikarya</taxon>
        <taxon>Ascomycota</taxon>
        <taxon>Pezizomycotina</taxon>
        <taxon>Dothideomycetes</taxon>
        <taxon>Pleosporomycetidae</taxon>
        <taxon>Pleosporales</taxon>
        <taxon>Pleosporales incertae sedis</taxon>
        <taxon>Massariosphaeria</taxon>
    </lineage>
</organism>
<sequence length="281" mass="31269">MASLQYPGLKLFAQPPTVFDNVKSIQLCENLGLRDVAPLFQLQGLKNLELTGLSAWNVDVEHERAMFSEDSTDVATLTIFPGDEQHLCPEAVAILLRSCRALLSLHYECSMDVRTEISFDFTPINKVLGKFQHSLHSMNVADLGVNTTTTPLSSLTELHQLEIVSFDVSIILGENADQWPLLSSVLPPSIRDVRLAAIYAGCEEAFTSTPGCISDLLSLDPMVLPNLQRLALGIRYDEYATRVDGDFKDETWKKAFEARNLECFFFDENLESGSDDSMESL</sequence>
<dbReference type="Proteomes" id="UP000481861">
    <property type="component" value="Unassembled WGS sequence"/>
</dbReference>
<dbReference type="AlphaFoldDB" id="A0A7C8MUE5"/>
<evidence type="ECO:0008006" key="3">
    <source>
        <dbReference type="Google" id="ProtNLM"/>
    </source>
</evidence>
<accession>A0A7C8MUE5</accession>
<name>A0A7C8MUE5_9PLEO</name>
<gene>
    <name evidence="1" type="ORF">BDV95DRAFT_141265</name>
</gene>
<comment type="caution">
    <text evidence="1">The sequence shown here is derived from an EMBL/GenBank/DDBJ whole genome shotgun (WGS) entry which is preliminary data.</text>
</comment>